<feature type="domain" description="Glycosyltransferase subfamily 4-like N-terminal" evidence="2">
    <location>
        <begin position="16"/>
        <end position="166"/>
    </location>
</feature>
<dbReference type="Proteomes" id="UP000230564">
    <property type="component" value="Unassembled WGS sequence"/>
</dbReference>
<accession>A0A2H0NEA6</accession>
<dbReference type="InterPro" id="IPR050194">
    <property type="entry name" value="Glycosyltransferase_grp1"/>
</dbReference>
<evidence type="ECO:0000313" key="3">
    <source>
        <dbReference type="EMBL" id="PIR06416.1"/>
    </source>
</evidence>
<sequence>MKKTLLLTHEYYPYKGGVARYCYNLFKFLDQQEYWVVTDHAAVFAQNNIIKLKLTNKFIRPVWLFSFFKLNKIIQQHQIKKIFTPNILPLGTMAYLINLLFKIPYIISLHGLDINLALKNKPELTNKILKNAEKIIVNSQYTAKVIAPLRLSADKICLLYPSIDLKTEYDRNKLEDLKKKFKIQTEDKILLTVGRLNRRKGQDLVIEAINKLKSNFSLKYFIVGQGSLKEELLKLIKKYKLTSQVFILEDIDDQDLVYYYQLADIFVLPNRTNKTDVEGFGIVFLEAARCGLPIIAGQGGGVEEILTDQQDALLVASDDLEQLIQNIQSLLNNPQKADKLAEQALVRAGDFPSASEQSLILKRILG</sequence>
<evidence type="ECO:0000313" key="4">
    <source>
        <dbReference type="Proteomes" id="UP000230564"/>
    </source>
</evidence>
<evidence type="ECO:0000259" key="2">
    <source>
        <dbReference type="Pfam" id="PF13439"/>
    </source>
</evidence>
<dbReference type="Pfam" id="PF13439">
    <property type="entry name" value="Glyco_transf_4"/>
    <property type="match status" value="1"/>
</dbReference>
<dbReference type="GO" id="GO:0016757">
    <property type="term" value="F:glycosyltransferase activity"/>
    <property type="evidence" value="ECO:0007669"/>
    <property type="project" value="InterPro"/>
</dbReference>
<reference evidence="3 4" key="1">
    <citation type="submission" date="2017-09" db="EMBL/GenBank/DDBJ databases">
        <title>Depth-based differentiation of microbial function through sediment-hosted aquifers and enrichment of novel symbionts in the deep terrestrial subsurface.</title>
        <authorList>
            <person name="Probst A.J."/>
            <person name="Ladd B."/>
            <person name="Jarett J.K."/>
            <person name="Geller-Mcgrath D.E."/>
            <person name="Sieber C.M."/>
            <person name="Emerson J.B."/>
            <person name="Anantharaman K."/>
            <person name="Thomas B.C."/>
            <person name="Malmstrom R."/>
            <person name="Stieglmeier M."/>
            <person name="Klingl A."/>
            <person name="Woyke T."/>
            <person name="Ryan C.M."/>
            <person name="Banfield J.F."/>
        </authorList>
    </citation>
    <scope>NUCLEOTIDE SEQUENCE [LARGE SCALE GENOMIC DNA]</scope>
    <source>
        <strain evidence="3">CG11_big_fil_rev_8_21_14_0_20_36_20</strain>
    </source>
</reference>
<organism evidence="3 4">
    <name type="scientific">Candidatus Komeilibacteria bacterium CG11_big_fil_rev_8_21_14_0_20_36_20</name>
    <dbReference type="NCBI Taxonomy" id="1974477"/>
    <lineage>
        <taxon>Bacteria</taxon>
        <taxon>Candidatus Komeiliibacteriota</taxon>
    </lineage>
</organism>
<dbReference type="PANTHER" id="PTHR45947">
    <property type="entry name" value="SULFOQUINOVOSYL TRANSFERASE SQD2"/>
    <property type="match status" value="1"/>
</dbReference>
<dbReference type="CDD" id="cd03801">
    <property type="entry name" value="GT4_PimA-like"/>
    <property type="match status" value="1"/>
</dbReference>
<feature type="domain" description="Glycosyl transferase family 1" evidence="1">
    <location>
        <begin position="176"/>
        <end position="344"/>
    </location>
</feature>
<dbReference type="InterPro" id="IPR028098">
    <property type="entry name" value="Glyco_trans_4-like_N"/>
</dbReference>
<dbReference type="SUPFAM" id="SSF53756">
    <property type="entry name" value="UDP-Glycosyltransferase/glycogen phosphorylase"/>
    <property type="match status" value="1"/>
</dbReference>
<dbReference type="EMBL" id="PCWQ01000013">
    <property type="protein sequence ID" value="PIR06416.1"/>
    <property type="molecule type" value="Genomic_DNA"/>
</dbReference>
<evidence type="ECO:0000259" key="1">
    <source>
        <dbReference type="Pfam" id="PF00534"/>
    </source>
</evidence>
<name>A0A2H0NEA6_9BACT</name>
<dbReference type="AlphaFoldDB" id="A0A2H0NEA6"/>
<dbReference type="Gene3D" id="3.40.50.2000">
    <property type="entry name" value="Glycogen Phosphorylase B"/>
    <property type="match status" value="2"/>
</dbReference>
<gene>
    <name evidence="3" type="ORF">COV55_03980</name>
</gene>
<protein>
    <recommendedName>
        <fullName evidence="5">Glycosyl transferase family 1 domain-containing protein</fullName>
    </recommendedName>
</protein>
<proteinExistence type="predicted"/>
<dbReference type="Pfam" id="PF00534">
    <property type="entry name" value="Glycos_transf_1"/>
    <property type="match status" value="1"/>
</dbReference>
<dbReference type="InterPro" id="IPR001296">
    <property type="entry name" value="Glyco_trans_1"/>
</dbReference>
<dbReference type="PANTHER" id="PTHR45947:SF3">
    <property type="entry name" value="SULFOQUINOVOSYL TRANSFERASE SQD2"/>
    <property type="match status" value="1"/>
</dbReference>
<evidence type="ECO:0008006" key="5">
    <source>
        <dbReference type="Google" id="ProtNLM"/>
    </source>
</evidence>
<comment type="caution">
    <text evidence="3">The sequence shown here is derived from an EMBL/GenBank/DDBJ whole genome shotgun (WGS) entry which is preliminary data.</text>
</comment>